<accession>A0ABR4NIX1</accession>
<reference evidence="1 2" key="1">
    <citation type="submission" date="2023-09" db="EMBL/GenBank/DDBJ databases">
        <title>Pangenome analysis of Batrachochytrium dendrobatidis and related Chytrids.</title>
        <authorList>
            <person name="Yacoub M.N."/>
            <person name="Stajich J.E."/>
            <person name="James T.Y."/>
        </authorList>
    </citation>
    <scope>NUCLEOTIDE SEQUENCE [LARGE SCALE GENOMIC DNA]</scope>
    <source>
        <strain evidence="1 2">JEL0888</strain>
    </source>
</reference>
<comment type="caution">
    <text evidence="1">The sequence shown here is derived from an EMBL/GenBank/DDBJ whole genome shotgun (WGS) entry which is preliminary data.</text>
</comment>
<sequence>MGQGQSTPDFPTLEPLHEPLVLVSDRYVVGEQTTLVAPEPISVVGSYSIKSSDGKIFFKVQQPGQDGSLRRILYDVDGQGVASTNMISDETATPKYVVCLGPKLSEDVILGVRKEANEESLRWNAVLTSPGSTEKTFIHALAPFGSRQGELWLVNQAGEKQRQIGAFGIAHSVPTRCLVTGAAGIDASLLAVLCLAIQAEFSRNLFSKTDKKSKINWTEYLARQITIG</sequence>
<dbReference type="EMBL" id="JADGIZ020000003">
    <property type="protein sequence ID" value="KAL2919472.1"/>
    <property type="molecule type" value="Genomic_DNA"/>
</dbReference>
<proteinExistence type="predicted"/>
<evidence type="ECO:0000313" key="1">
    <source>
        <dbReference type="EMBL" id="KAL2919472.1"/>
    </source>
</evidence>
<name>A0ABR4NIX1_9FUNG</name>
<organism evidence="1 2">
    <name type="scientific">Polyrhizophydium stewartii</name>
    <dbReference type="NCBI Taxonomy" id="2732419"/>
    <lineage>
        <taxon>Eukaryota</taxon>
        <taxon>Fungi</taxon>
        <taxon>Fungi incertae sedis</taxon>
        <taxon>Chytridiomycota</taxon>
        <taxon>Chytridiomycota incertae sedis</taxon>
        <taxon>Chytridiomycetes</taxon>
        <taxon>Rhizophydiales</taxon>
        <taxon>Rhizophydiales incertae sedis</taxon>
        <taxon>Polyrhizophydium</taxon>
    </lineage>
</organism>
<dbReference type="Proteomes" id="UP001527925">
    <property type="component" value="Unassembled WGS sequence"/>
</dbReference>
<gene>
    <name evidence="1" type="ORF">HK105_201118</name>
</gene>
<protein>
    <submittedName>
        <fullName evidence="1">Uncharacterized protein</fullName>
    </submittedName>
</protein>
<evidence type="ECO:0000313" key="2">
    <source>
        <dbReference type="Proteomes" id="UP001527925"/>
    </source>
</evidence>
<keyword evidence="2" id="KW-1185">Reference proteome</keyword>